<dbReference type="InterPro" id="IPR016130">
    <property type="entry name" value="Tyr_Pase_AS"/>
</dbReference>
<dbReference type="Proteomes" id="UP000812440">
    <property type="component" value="Chromosome 4"/>
</dbReference>
<evidence type="ECO:0000256" key="4">
    <source>
        <dbReference type="ARBA" id="ARBA00022729"/>
    </source>
</evidence>
<evidence type="ECO:0000256" key="8">
    <source>
        <dbReference type="ARBA" id="ARBA00023136"/>
    </source>
</evidence>
<dbReference type="GO" id="GO:0016020">
    <property type="term" value="C:membrane"/>
    <property type="evidence" value="ECO:0007669"/>
    <property type="project" value="UniProtKB-SubCell"/>
</dbReference>
<feature type="domain" description="Tyrosine-protein phosphatase" evidence="11">
    <location>
        <begin position="31"/>
        <end position="288"/>
    </location>
</feature>
<keyword evidence="4" id="KW-0732">Signal</keyword>
<dbReference type="PROSITE" id="PS00383">
    <property type="entry name" value="TYR_PHOSPHATASE_1"/>
    <property type="match status" value="1"/>
</dbReference>
<evidence type="ECO:0000256" key="6">
    <source>
        <dbReference type="ARBA" id="ARBA00022912"/>
    </source>
</evidence>
<reference evidence="13" key="1">
    <citation type="thesis" date="2020" institute="ProQuest LLC" country="789 East Eisenhower Parkway, Ann Arbor, MI, USA">
        <title>Comparative Genomics and Chromosome Evolution.</title>
        <authorList>
            <person name="Mudd A.B."/>
        </authorList>
    </citation>
    <scope>NUCLEOTIDE SEQUENCE</scope>
    <source>
        <strain evidence="13">Female2</strain>
        <tissue evidence="13">Blood</tissue>
    </source>
</reference>
<evidence type="ECO:0000256" key="2">
    <source>
        <dbReference type="ARBA" id="ARBA00013064"/>
    </source>
</evidence>
<gene>
    <name evidence="13" type="ORF">GDO86_008911</name>
</gene>
<dbReference type="PRINTS" id="PR00700">
    <property type="entry name" value="PRTYPHPHTASE"/>
</dbReference>
<keyword evidence="6" id="KW-0904">Protein phosphatase</keyword>
<dbReference type="FunFam" id="3.90.190.10:FF:000009">
    <property type="entry name" value="Receptor-type tyrosine-protein phosphatase beta"/>
    <property type="match status" value="1"/>
</dbReference>
<keyword evidence="5" id="KW-0378">Hydrolase</keyword>
<dbReference type="GO" id="GO:0004725">
    <property type="term" value="F:protein tyrosine phosphatase activity"/>
    <property type="evidence" value="ECO:0007669"/>
    <property type="project" value="UniProtKB-EC"/>
</dbReference>
<evidence type="ECO:0000256" key="10">
    <source>
        <dbReference type="ARBA" id="ARBA00051722"/>
    </source>
</evidence>
<dbReference type="InterPro" id="IPR000242">
    <property type="entry name" value="PTP_cat"/>
</dbReference>
<proteinExistence type="predicted"/>
<organism evidence="13 14">
    <name type="scientific">Hymenochirus boettgeri</name>
    <name type="common">Congo dwarf clawed frog</name>
    <dbReference type="NCBI Taxonomy" id="247094"/>
    <lineage>
        <taxon>Eukaryota</taxon>
        <taxon>Metazoa</taxon>
        <taxon>Chordata</taxon>
        <taxon>Craniata</taxon>
        <taxon>Vertebrata</taxon>
        <taxon>Euteleostomi</taxon>
        <taxon>Amphibia</taxon>
        <taxon>Batrachia</taxon>
        <taxon>Anura</taxon>
        <taxon>Pipoidea</taxon>
        <taxon>Pipidae</taxon>
        <taxon>Pipinae</taxon>
        <taxon>Hymenochirus</taxon>
    </lineage>
</organism>
<evidence type="ECO:0000256" key="9">
    <source>
        <dbReference type="ARBA" id="ARBA00023180"/>
    </source>
</evidence>
<dbReference type="PROSITE" id="PS50056">
    <property type="entry name" value="TYR_PHOSPHATASE_2"/>
    <property type="match status" value="1"/>
</dbReference>
<keyword evidence="8" id="KW-0472">Membrane</keyword>
<dbReference type="SMART" id="SM00404">
    <property type="entry name" value="PTPc_motif"/>
    <property type="match status" value="1"/>
</dbReference>
<dbReference type="EC" id="3.1.3.48" evidence="2"/>
<comment type="caution">
    <text evidence="13">The sequence shown here is derived from an EMBL/GenBank/DDBJ whole genome shotgun (WGS) entry which is preliminary data.</text>
</comment>
<comment type="subcellular location">
    <subcellularLocation>
        <location evidence="1">Membrane</location>
        <topology evidence="1">Single-pass type I membrane protein</topology>
    </subcellularLocation>
</comment>
<dbReference type="InterPro" id="IPR029021">
    <property type="entry name" value="Prot-tyrosine_phosphatase-like"/>
</dbReference>
<name>A0A8T2IZD9_9PIPI</name>
<evidence type="ECO:0000256" key="1">
    <source>
        <dbReference type="ARBA" id="ARBA00004479"/>
    </source>
</evidence>
<evidence type="ECO:0000256" key="3">
    <source>
        <dbReference type="ARBA" id="ARBA00022692"/>
    </source>
</evidence>
<keyword evidence="9" id="KW-0325">Glycoprotein</keyword>
<dbReference type="EMBL" id="JAACNH010000007">
    <property type="protein sequence ID" value="KAG8438409.1"/>
    <property type="molecule type" value="Genomic_DNA"/>
</dbReference>
<evidence type="ECO:0000313" key="13">
    <source>
        <dbReference type="EMBL" id="KAG8438409.1"/>
    </source>
</evidence>
<dbReference type="PANTHER" id="PTHR46957">
    <property type="entry name" value="CYTOKINE RECEPTOR"/>
    <property type="match status" value="1"/>
</dbReference>
<protein>
    <recommendedName>
        <fullName evidence="2">protein-tyrosine-phosphatase</fullName>
        <ecNumber evidence="2">3.1.3.48</ecNumber>
    </recommendedName>
</protein>
<dbReference type="AlphaFoldDB" id="A0A8T2IZD9"/>
<keyword evidence="3" id="KW-0812">Transmembrane</keyword>
<feature type="domain" description="Tyrosine specific protein phosphatases" evidence="12">
    <location>
        <begin position="206"/>
        <end position="279"/>
    </location>
</feature>
<dbReference type="InterPro" id="IPR000387">
    <property type="entry name" value="Tyr_Pase_dom"/>
</dbReference>
<dbReference type="SUPFAM" id="SSF52799">
    <property type="entry name" value="(Phosphotyrosine protein) phosphatases II"/>
    <property type="match status" value="1"/>
</dbReference>
<comment type="catalytic activity">
    <reaction evidence="10">
        <text>O-phospho-L-tyrosyl-[protein] + H2O = L-tyrosyl-[protein] + phosphate</text>
        <dbReference type="Rhea" id="RHEA:10684"/>
        <dbReference type="Rhea" id="RHEA-COMP:10136"/>
        <dbReference type="Rhea" id="RHEA-COMP:20101"/>
        <dbReference type="ChEBI" id="CHEBI:15377"/>
        <dbReference type="ChEBI" id="CHEBI:43474"/>
        <dbReference type="ChEBI" id="CHEBI:46858"/>
        <dbReference type="ChEBI" id="CHEBI:61978"/>
        <dbReference type="EC" id="3.1.3.48"/>
    </reaction>
</comment>
<dbReference type="Gene3D" id="3.90.190.10">
    <property type="entry name" value="Protein tyrosine phosphatase superfamily"/>
    <property type="match status" value="1"/>
</dbReference>
<dbReference type="Pfam" id="PF00102">
    <property type="entry name" value="Y_phosphatase"/>
    <property type="match status" value="1"/>
</dbReference>
<dbReference type="PROSITE" id="PS50055">
    <property type="entry name" value="TYR_PHOSPHATASE_PTP"/>
    <property type="match status" value="1"/>
</dbReference>
<sequence>MQFSSVKTNPIPKSEFEAHIQRLAANTNLGYSEEYENFKKVGVTESKQASELPENIKKNRYTNVLPYDHSRVKLSVLNEPTDDYINANYIPGYFANKEFIAAQGPLSHTASDFWRMVWEKNVRAIVMLTKCVELGKVKCEEYWPTSGRKDFDDVSVFANGESAHLEWTSRDFLVTHKREAGTKKVCQFHFTAWPDHGVPRTTDVLIGFRNLVWDYVKGLPPNSPVLVHCSAGVGRTGTLIALDRIMKQIESEEVVDVYGAVYNLRVHRALMVQTENQYIFLHQCALDAIKSQKASRPDLIYRNTNAIYENFRTSVHLANSNI</sequence>
<dbReference type="OrthoDB" id="8609993at2759"/>
<keyword evidence="7" id="KW-1133">Transmembrane helix</keyword>
<evidence type="ECO:0000313" key="14">
    <source>
        <dbReference type="Proteomes" id="UP000812440"/>
    </source>
</evidence>
<dbReference type="SMART" id="SM00194">
    <property type="entry name" value="PTPc"/>
    <property type="match status" value="1"/>
</dbReference>
<evidence type="ECO:0000259" key="12">
    <source>
        <dbReference type="PROSITE" id="PS50056"/>
    </source>
</evidence>
<dbReference type="PANTHER" id="PTHR46957:SF5">
    <property type="entry name" value="PROTEIN-TYROSINE-PHOSPHATASE"/>
    <property type="match status" value="1"/>
</dbReference>
<dbReference type="InterPro" id="IPR050713">
    <property type="entry name" value="RTP_Phos/Ushers"/>
</dbReference>
<dbReference type="InterPro" id="IPR003595">
    <property type="entry name" value="Tyr_Pase_cat"/>
</dbReference>
<dbReference type="GO" id="GO:0043235">
    <property type="term" value="C:receptor complex"/>
    <property type="evidence" value="ECO:0007669"/>
    <property type="project" value="TreeGrafter"/>
</dbReference>
<evidence type="ECO:0000256" key="5">
    <source>
        <dbReference type="ARBA" id="ARBA00022801"/>
    </source>
</evidence>
<keyword evidence="14" id="KW-1185">Reference proteome</keyword>
<accession>A0A8T2IZD9</accession>
<evidence type="ECO:0000259" key="11">
    <source>
        <dbReference type="PROSITE" id="PS50055"/>
    </source>
</evidence>
<evidence type="ECO:0000256" key="7">
    <source>
        <dbReference type="ARBA" id="ARBA00022989"/>
    </source>
</evidence>